<sequence length="29" mass="2976">MLTLTWVSTPSAGAAMVCSIFMASSQING</sequence>
<reference evidence="2" key="1">
    <citation type="submission" date="2015-03" db="EMBL/GenBank/DDBJ databases">
        <authorList>
            <consortium name="Pathogen Informatics"/>
        </authorList>
    </citation>
    <scope>NUCLEOTIDE SEQUENCE [LARGE SCALE GENOMIC DNA]</scope>
    <source>
        <strain evidence="2">N09902308</strain>
    </source>
</reference>
<evidence type="ECO:0000313" key="1">
    <source>
        <dbReference type="EMBL" id="CPA66237.1"/>
    </source>
</evidence>
<name>A0A916PDE1_MYCTX</name>
<organism evidence="1 2">
    <name type="scientific">Mycobacterium tuberculosis</name>
    <dbReference type="NCBI Taxonomy" id="1773"/>
    <lineage>
        <taxon>Bacteria</taxon>
        <taxon>Bacillati</taxon>
        <taxon>Actinomycetota</taxon>
        <taxon>Actinomycetes</taxon>
        <taxon>Mycobacteriales</taxon>
        <taxon>Mycobacteriaceae</taxon>
        <taxon>Mycobacterium</taxon>
        <taxon>Mycobacterium tuberculosis complex</taxon>
    </lineage>
</organism>
<proteinExistence type="predicted"/>
<dbReference type="AlphaFoldDB" id="A0A916PDE1"/>
<comment type="caution">
    <text evidence="1">The sequence shown here is derived from an EMBL/GenBank/DDBJ whole genome shotgun (WGS) entry which is preliminary data.</text>
</comment>
<protein>
    <submittedName>
        <fullName evidence="1">Uncharacterized protein</fullName>
    </submittedName>
</protein>
<evidence type="ECO:0000313" key="2">
    <source>
        <dbReference type="Proteomes" id="UP000039021"/>
    </source>
</evidence>
<accession>A0A916PDE1</accession>
<dbReference type="Proteomes" id="UP000039021">
    <property type="component" value="Unassembled WGS sequence"/>
</dbReference>
<dbReference type="EMBL" id="CSBK01003172">
    <property type="protein sequence ID" value="CPA66237.1"/>
    <property type="molecule type" value="Genomic_DNA"/>
</dbReference>
<gene>
    <name evidence="1" type="ORF">ERS007739_04750</name>
</gene>